<protein>
    <recommendedName>
        <fullName evidence="4">PHD-type domain-containing protein</fullName>
    </recommendedName>
</protein>
<dbReference type="OrthoDB" id="290660at2759"/>
<evidence type="ECO:0000256" key="2">
    <source>
        <dbReference type="ARBA" id="ARBA00022771"/>
    </source>
</evidence>
<dbReference type="InterPro" id="IPR019787">
    <property type="entry name" value="Znf_PHD-finger"/>
</dbReference>
<keyword evidence="3" id="KW-0862">Zinc</keyword>
<dbReference type="CDD" id="cd15517">
    <property type="entry name" value="PHD_TCF19_like"/>
    <property type="match status" value="1"/>
</dbReference>
<keyword evidence="2" id="KW-0863">Zinc-finger</keyword>
<dbReference type="EMBL" id="PDUG01000006">
    <property type="protein sequence ID" value="PIC21663.1"/>
    <property type="molecule type" value="Genomic_DNA"/>
</dbReference>
<sequence length="252" mass="28807">MFAPITVNDEIDWKLFEEECQKRGIDFQLQKYLEEGDKKVILQEIIHCIREYLPNEFAAEALPARQHASKLDELIADVELARGFMAIREIIQPKLILRLPMALVLEVQAEMSKQSSSCSSLAPSSSSSSWSSSSFAPWSSAPSFSRSSSHFGVGTSSSKKTKKVMKRKIRWDEDAPFRAPYVQKADYENDPREDEQLVMCETCNQWYHSFCLVLKNQATDWEGISFHCCGITRDRRADHAKAGRIAKRYKTL</sequence>
<name>A0A2G5T380_9PELO</name>
<keyword evidence="1" id="KW-0479">Metal-binding</keyword>
<dbReference type="InterPro" id="IPR011011">
    <property type="entry name" value="Znf_FYVE_PHD"/>
</dbReference>
<accession>A0A2G5T380</accession>
<proteinExistence type="predicted"/>
<reference evidence="6" key="1">
    <citation type="submission" date="2017-10" db="EMBL/GenBank/DDBJ databases">
        <title>Rapid genome shrinkage in a self-fertile nematode reveals novel sperm competition proteins.</title>
        <authorList>
            <person name="Yin D."/>
            <person name="Schwarz E.M."/>
            <person name="Thomas C.G."/>
            <person name="Felde R.L."/>
            <person name="Korf I.F."/>
            <person name="Cutter A.D."/>
            <person name="Schartner C.M."/>
            <person name="Ralston E.J."/>
            <person name="Meyer B.J."/>
            <person name="Haag E.S."/>
        </authorList>
    </citation>
    <scope>NUCLEOTIDE SEQUENCE [LARGE SCALE GENOMIC DNA]</scope>
    <source>
        <strain evidence="6">JU1422</strain>
    </source>
</reference>
<dbReference type="GO" id="GO:0008270">
    <property type="term" value="F:zinc ion binding"/>
    <property type="evidence" value="ECO:0007669"/>
    <property type="project" value="UniProtKB-KW"/>
</dbReference>
<evidence type="ECO:0000313" key="5">
    <source>
        <dbReference type="EMBL" id="PIC21663.1"/>
    </source>
</evidence>
<dbReference type="InterPro" id="IPR013083">
    <property type="entry name" value="Znf_RING/FYVE/PHD"/>
</dbReference>
<organism evidence="5 6">
    <name type="scientific">Caenorhabditis nigoni</name>
    <dbReference type="NCBI Taxonomy" id="1611254"/>
    <lineage>
        <taxon>Eukaryota</taxon>
        <taxon>Metazoa</taxon>
        <taxon>Ecdysozoa</taxon>
        <taxon>Nematoda</taxon>
        <taxon>Chromadorea</taxon>
        <taxon>Rhabditida</taxon>
        <taxon>Rhabditina</taxon>
        <taxon>Rhabditomorpha</taxon>
        <taxon>Rhabditoidea</taxon>
        <taxon>Rhabditidae</taxon>
        <taxon>Peloderinae</taxon>
        <taxon>Caenorhabditis</taxon>
    </lineage>
</organism>
<evidence type="ECO:0000313" key="6">
    <source>
        <dbReference type="Proteomes" id="UP000230233"/>
    </source>
</evidence>
<dbReference type="Proteomes" id="UP000230233">
    <property type="component" value="Chromosome X"/>
</dbReference>
<evidence type="ECO:0000256" key="1">
    <source>
        <dbReference type="ARBA" id="ARBA00022723"/>
    </source>
</evidence>
<comment type="caution">
    <text evidence="5">The sequence shown here is derived from an EMBL/GenBank/DDBJ whole genome shotgun (WGS) entry which is preliminary data.</text>
</comment>
<dbReference type="AlphaFoldDB" id="A0A2G5T380"/>
<gene>
    <name evidence="5" type="primary">Cnig_chr_X.g26423</name>
    <name evidence="5" type="ORF">B9Z55_026423</name>
</gene>
<dbReference type="Pfam" id="PF00628">
    <property type="entry name" value="PHD"/>
    <property type="match status" value="1"/>
</dbReference>
<dbReference type="Gene3D" id="3.30.40.10">
    <property type="entry name" value="Zinc/RING finger domain, C3HC4 (zinc finger)"/>
    <property type="match status" value="1"/>
</dbReference>
<evidence type="ECO:0000256" key="3">
    <source>
        <dbReference type="ARBA" id="ARBA00022833"/>
    </source>
</evidence>
<evidence type="ECO:0000259" key="4">
    <source>
        <dbReference type="Pfam" id="PF00628"/>
    </source>
</evidence>
<dbReference type="SUPFAM" id="SSF57903">
    <property type="entry name" value="FYVE/PHD zinc finger"/>
    <property type="match status" value="1"/>
</dbReference>
<keyword evidence="6" id="KW-1185">Reference proteome</keyword>
<feature type="domain" description="PHD-type" evidence="4">
    <location>
        <begin position="192"/>
        <end position="228"/>
    </location>
</feature>